<evidence type="ECO:0000313" key="4">
    <source>
        <dbReference type="Proteomes" id="UP000272703"/>
    </source>
</evidence>
<dbReference type="Proteomes" id="UP000272241">
    <property type="component" value="Unassembled WGS sequence"/>
</dbReference>
<dbReference type="EMBL" id="RBUO01000016">
    <property type="protein sequence ID" value="RMV25688.1"/>
    <property type="molecule type" value="Genomic_DNA"/>
</dbReference>
<dbReference type="Proteomes" id="UP000272703">
    <property type="component" value="Unassembled WGS sequence"/>
</dbReference>
<proteinExistence type="predicted"/>
<evidence type="ECO:0000313" key="3">
    <source>
        <dbReference type="Proteomes" id="UP000272241"/>
    </source>
</evidence>
<reference evidence="3 4" key="1">
    <citation type="submission" date="2018-08" db="EMBL/GenBank/DDBJ databases">
        <title>Recombination of ecologically and evolutionarily significant loci maintains genetic cohesion in the Pseudomonas syringae species complex.</title>
        <authorList>
            <person name="Dillon M."/>
            <person name="Thakur S."/>
            <person name="Almeida R.N.D."/>
            <person name="Weir B.S."/>
            <person name="Guttman D.S."/>
        </authorList>
    </citation>
    <scope>NUCLEOTIDE SEQUENCE [LARGE SCALE GENOMIC DNA]</scope>
    <source>
        <strain evidence="2 3">ICMP 11895</strain>
        <strain evidence="1 4">ICMP 11897</strain>
    </source>
</reference>
<organism evidence="2 3">
    <name type="scientific">Pseudomonas savastanoi</name>
    <name type="common">Pseudomonas syringae pv. savastanoi</name>
    <dbReference type="NCBI Taxonomy" id="29438"/>
    <lineage>
        <taxon>Bacteria</taxon>
        <taxon>Pseudomonadati</taxon>
        <taxon>Pseudomonadota</taxon>
        <taxon>Gammaproteobacteria</taxon>
        <taxon>Pseudomonadales</taxon>
        <taxon>Pseudomonadaceae</taxon>
        <taxon>Pseudomonas</taxon>
    </lineage>
</organism>
<evidence type="ECO:0000313" key="1">
    <source>
        <dbReference type="EMBL" id="RMV17563.1"/>
    </source>
</evidence>
<name>A0A3M6B2Y2_PSESS</name>
<comment type="caution">
    <text evidence="2">The sequence shown here is derived from an EMBL/GenBank/DDBJ whole genome shotgun (WGS) entry which is preliminary data.</text>
</comment>
<gene>
    <name evidence="2" type="ORF">ALP15_102938</name>
    <name evidence="1" type="ORF">ALP16_103020</name>
</gene>
<dbReference type="EMBL" id="RBUN01000275">
    <property type="protein sequence ID" value="RMV17563.1"/>
    <property type="molecule type" value="Genomic_DNA"/>
</dbReference>
<sequence>MLNLGGCLRFAVLDLALGFGEQAAFAQLEYVRLRAAICQIKSRFLYSSLFSTPVYPASAYTALFLHGAVRQVGFMLGAVNVTNQS</sequence>
<evidence type="ECO:0000313" key="2">
    <source>
        <dbReference type="EMBL" id="RMV25688.1"/>
    </source>
</evidence>
<protein>
    <submittedName>
        <fullName evidence="2">Uncharacterized protein</fullName>
    </submittedName>
</protein>
<accession>A0A3M6B2Y2</accession>
<dbReference type="AlphaFoldDB" id="A0A3M6B2Y2"/>